<proteinExistence type="inferred from homology"/>
<sequence>MDNLLKPAAGFGLDFIQDLLGSWLKLDLTTLAAVLTIAGTISSTLQTLADISLTVYWWFVRFFTASISVPANDRLNREILNWVGSNVILRQNTRILTAGTEPIESDSWHSRGREERNDYQHERRIPITYLPTFGVTWFIHEGTLFMIKRIPTGRTFYRASSSFYSPDEFQDAPTGNEPLVVICLGRNVMPIKRFLDTCRDFAEKQREEFVTVRTAKRDMYGQDGWNSMVLRPVRPLETVHFDETTKAELVADITNYLDVKTRRFYAARGIPYRRGLLLYGPPGTGKTSLSLALAGHFGLELYLVHIPSIDEDKKLERLFASLPPRCIVLLEDIDAVGINKRNGTGDNSADEDDDGDDNNTKTFLSRRITLAGLLNVLDGVASQEGRIVLMTSNFADRLDRALIRPGRIDRQIFLGHISPRSAELMFLRMYASDENNSTISGSKSVAEEDLQKLADAFAANVPPDTLTPAQLQGYLLARRDIPRQAVEDISQFVKDETSRAEEAKAREKKAAERRKRRRLENKILRQVQRQIDDEEAGKTP</sequence>
<evidence type="ECO:0000256" key="3">
    <source>
        <dbReference type="ARBA" id="ARBA00022692"/>
    </source>
</evidence>
<evidence type="ECO:0000256" key="10">
    <source>
        <dbReference type="ARBA" id="ARBA00023136"/>
    </source>
</evidence>
<dbReference type="InterPro" id="IPR027417">
    <property type="entry name" value="P-loop_NTPase"/>
</dbReference>
<keyword evidence="10" id="KW-0472">Membrane</keyword>
<keyword evidence="7 12" id="KW-0067">ATP-binding</keyword>
<dbReference type="AlphaFoldDB" id="A0A420XW46"/>
<dbReference type="InterPro" id="IPR003593">
    <property type="entry name" value="AAA+_ATPase"/>
</dbReference>
<comment type="similarity">
    <text evidence="2">Belongs to the AAA ATPase family. BCS1 subfamily.</text>
</comment>
<evidence type="ECO:0000259" key="14">
    <source>
        <dbReference type="SMART" id="SM00382"/>
    </source>
</evidence>
<dbReference type="InterPro" id="IPR014851">
    <property type="entry name" value="BCS1_N"/>
</dbReference>
<evidence type="ECO:0000313" key="16">
    <source>
        <dbReference type="EMBL" id="RKU39816.1"/>
    </source>
</evidence>
<dbReference type="Pfam" id="PF08740">
    <property type="entry name" value="BCS1_N"/>
    <property type="match status" value="1"/>
</dbReference>
<keyword evidence="5" id="KW-0999">Mitochondrion inner membrane</keyword>
<evidence type="ECO:0000256" key="12">
    <source>
        <dbReference type="RuleBase" id="RU003651"/>
    </source>
</evidence>
<evidence type="ECO:0000256" key="1">
    <source>
        <dbReference type="ARBA" id="ARBA00004434"/>
    </source>
</evidence>
<dbReference type="GO" id="GO:0005524">
    <property type="term" value="F:ATP binding"/>
    <property type="evidence" value="ECO:0007669"/>
    <property type="project" value="UniProtKB-KW"/>
</dbReference>
<accession>A0A420XW46</accession>
<dbReference type="Pfam" id="PF00004">
    <property type="entry name" value="AAA"/>
    <property type="match status" value="1"/>
</dbReference>
<evidence type="ECO:0000256" key="13">
    <source>
        <dbReference type="SAM" id="MobiDB-lite"/>
    </source>
</evidence>
<comment type="caution">
    <text evidence="16">The sequence shown here is derived from an EMBL/GenBank/DDBJ whole genome shotgun (WGS) entry which is preliminary data.</text>
</comment>
<keyword evidence="17" id="KW-1185">Reference proteome</keyword>
<dbReference type="Pfam" id="PF25426">
    <property type="entry name" value="AAA_lid_BCS1"/>
    <property type="match status" value="1"/>
</dbReference>
<feature type="region of interest" description="Disordered" evidence="13">
    <location>
        <begin position="494"/>
        <end position="521"/>
    </location>
</feature>
<evidence type="ECO:0000259" key="15">
    <source>
        <dbReference type="SMART" id="SM01024"/>
    </source>
</evidence>
<evidence type="ECO:0000256" key="8">
    <source>
        <dbReference type="ARBA" id="ARBA00022989"/>
    </source>
</evidence>
<dbReference type="GO" id="GO:0016887">
    <property type="term" value="F:ATP hydrolysis activity"/>
    <property type="evidence" value="ECO:0007669"/>
    <property type="project" value="InterPro"/>
</dbReference>
<dbReference type="SMART" id="SM00382">
    <property type="entry name" value="AAA"/>
    <property type="match status" value="1"/>
</dbReference>
<comment type="subcellular location">
    <subcellularLocation>
        <location evidence="1">Mitochondrion inner membrane</location>
        <topology evidence="1">Single-pass membrane protein</topology>
    </subcellularLocation>
</comment>
<dbReference type="InterPro" id="IPR057495">
    <property type="entry name" value="AAA_lid_BCS1"/>
</dbReference>
<comment type="catalytic activity">
    <reaction evidence="11">
        <text>ATP + H2O = ADP + phosphate + H(+)</text>
        <dbReference type="Rhea" id="RHEA:13065"/>
        <dbReference type="ChEBI" id="CHEBI:15377"/>
        <dbReference type="ChEBI" id="CHEBI:15378"/>
        <dbReference type="ChEBI" id="CHEBI:30616"/>
        <dbReference type="ChEBI" id="CHEBI:43474"/>
        <dbReference type="ChEBI" id="CHEBI:456216"/>
    </reaction>
    <physiologicalReaction direction="left-to-right" evidence="11">
        <dbReference type="Rhea" id="RHEA:13066"/>
    </physiologicalReaction>
</comment>
<keyword evidence="3" id="KW-0812">Transmembrane</keyword>
<reference evidence="16 17" key="1">
    <citation type="submission" date="2018-08" db="EMBL/GenBank/DDBJ databases">
        <title>Draft genome of the lignicolous fungus Coniochaeta pulveracea.</title>
        <authorList>
            <person name="Borstlap C.J."/>
            <person name="De Witt R.N."/>
            <person name="Botha A."/>
            <person name="Volschenk H."/>
        </authorList>
    </citation>
    <scope>NUCLEOTIDE SEQUENCE [LARGE SCALE GENOMIC DNA]</scope>
    <source>
        <strain evidence="16 17">CAB683</strain>
    </source>
</reference>
<feature type="domain" description="AAA+ ATPase" evidence="14">
    <location>
        <begin position="272"/>
        <end position="418"/>
    </location>
</feature>
<dbReference type="Gene3D" id="3.40.50.300">
    <property type="entry name" value="P-loop containing nucleotide triphosphate hydrolases"/>
    <property type="match status" value="1"/>
</dbReference>
<keyword evidence="4 12" id="KW-0547">Nucleotide-binding</keyword>
<name>A0A420XW46_9PEZI</name>
<dbReference type="Proteomes" id="UP000275385">
    <property type="component" value="Unassembled WGS sequence"/>
</dbReference>
<dbReference type="SUPFAM" id="SSF52540">
    <property type="entry name" value="P-loop containing nucleoside triphosphate hydrolases"/>
    <property type="match status" value="1"/>
</dbReference>
<keyword evidence="8" id="KW-1133">Transmembrane helix</keyword>
<evidence type="ECO:0000256" key="7">
    <source>
        <dbReference type="ARBA" id="ARBA00022840"/>
    </source>
</evidence>
<dbReference type="PANTHER" id="PTHR23070">
    <property type="entry name" value="BCS1 AAA-TYPE ATPASE"/>
    <property type="match status" value="1"/>
</dbReference>
<dbReference type="InterPro" id="IPR050747">
    <property type="entry name" value="Mitochondrial_chaperone_BCS1"/>
</dbReference>
<evidence type="ECO:0000313" key="17">
    <source>
        <dbReference type="Proteomes" id="UP000275385"/>
    </source>
</evidence>
<keyword evidence="6" id="KW-0378">Hydrolase</keyword>
<dbReference type="InterPro" id="IPR003959">
    <property type="entry name" value="ATPase_AAA_core"/>
</dbReference>
<evidence type="ECO:0000256" key="4">
    <source>
        <dbReference type="ARBA" id="ARBA00022741"/>
    </source>
</evidence>
<organism evidence="16 17">
    <name type="scientific">Coniochaeta pulveracea</name>
    <dbReference type="NCBI Taxonomy" id="177199"/>
    <lineage>
        <taxon>Eukaryota</taxon>
        <taxon>Fungi</taxon>
        <taxon>Dikarya</taxon>
        <taxon>Ascomycota</taxon>
        <taxon>Pezizomycotina</taxon>
        <taxon>Sordariomycetes</taxon>
        <taxon>Sordariomycetidae</taxon>
        <taxon>Coniochaetales</taxon>
        <taxon>Coniochaetaceae</taxon>
        <taxon>Coniochaeta</taxon>
    </lineage>
</organism>
<evidence type="ECO:0000256" key="11">
    <source>
        <dbReference type="ARBA" id="ARBA00048778"/>
    </source>
</evidence>
<dbReference type="GO" id="GO:0005743">
    <property type="term" value="C:mitochondrial inner membrane"/>
    <property type="evidence" value="ECO:0007669"/>
    <property type="project" value="UniProtKB-SubCell"/>
</dbReference>
<evidence type="ECO:0000256" key="2">
    <source>
        <dbReference type="ARBA" id="ARBA00007448"/>
    </source>
</evidence>
<feature type="domain" description="BCS1 N-terminal" evidence="15">
    <location>
        <begin position="36"/>
        <end position="239"/>
    </location>
</feature>
<evidence type="ECO:0000256" key="9">
    <source>
        <dbReference type="ARBA" id="ARBA00023128"/>
    </source>
</evidence>
<protein>
    <recommendedName>
        <fullName evidence="18">AAA+ ATPase domain-containing protein</fullName>
    </recommendedName>
</protein>
<evidence type="ECO:0000256" key="6">
    <source>
        <dbReference type="ARBA" id="ARBA00022801"/>
    </source>
</evidence>
<evidence type="ECO:0000256" key="5">
    <source>
        <dbReference type="ARBA" id="ARBA00022792"/>
    </source>
</evidence>
<feature type="compositionally biased region" description="Basic and acidic residues" evidence="13">
    <location>
        <begin position="494"/>
        <end position="510"/>
    </location>
</feature>
<dbReference type="EMBL" id="QVQW01000143">
    <property type="protein sequence ID" value="RKU39816.1"/>
    <property type="molecule type" value="Genomic_DNA"/>
</dbReference>
<dbReference type="PROSITE" id="PS00674">
    <property type="entry name" value="AAA"/>
    <property type="match status" value="1"/>
</dbReference>
<keyword evidence="9" id="KW-0496">Mitochondrion</keyword>
<dbReference type="STRING" id="177199.A0A420XW46"/>
<evidence type="ECO:0008006" key="18">
    <source>
        <dbReference type="Google" id="ProtNLM"/>
    </source>
</evidence>
<dbReference type="OrthoDB" id="10251412at2759"/>
<gene>
    <name evidence="16" type="ORF">DL546_000161</name>
</gene>
<dbReference type="SMART" id="SM01024">
    <property type="entry name" value="BCS1_N"/>
    <property type="match status" value="1"/>
</dbReference>
<dbReference type="InterPro" id="IPR003960">
    <property type="entry name" value="ATPase_AAA_CS"/>
</dbReference>